<dbReference type="InterPro" id="IPR001763">
    <property type="entry name" value="Rhodanese-like_dom"/>
</dbReference>
<organism evidence="3 4">
    <name type="scientific">Curvularia kusanoi</name>
    <name type="common">Cochliobolus kusanoi</name>
    <dbReference type="NCBI Taxonomy" id="90978"/>
    <lineage>
        <taxon>Eukaryota</taxon>
        <taxon>Fungi</taxon>
        <taxon>Dikarya</taxon>
        <taxon>Ascomycota</taxon>
        <taxon>Pezizomycotina</taxon>
        <taxon>Dothideomycetes</taxon>
        <taxon>Pleosporomycetidae</taxon>
        <taxon>Pleosporales</taxon>
        <taxon>Pleosporineae</taxon>
        <taxon>Pleosporaceae</taxon>
        <taxon>Curvularia</taxon>
    </lineage>
</organism>
<dbReference type="SMART" id="SM00450">
    <property type="entry name" value="RHOD"/>
    <property type="match status" value="1"/>
</dbReference>
<dbReference type="EMBL" id="SWKU01000018">
    <property type="protein sequence ID" value="KAF2998853.1"/>
    <property type="molecule type" value="Genomic_DNA"/>
</dbReference>
<feature type="region of interest" description="Disordered" evidence="1">
    <location>
        <begin position="181"/>
        <end position="238"/>
    </location>
</feature>
<feature type="compositionally biased region" description="Basic and acidic residues" evidence="1">
    <location>
        <begin position="213"/>
        <end position="224"/>
    </location>
</feature>
<protein>
    <recommendedName>
        <fullName evidence="2">Rhodanese domain-containing protein</fullName>
    </recommendedName>
</protein>
<keyword evidence="4" id="KW-1185">Reference proteome</keyword>
<feature type="domain" description="Rhodanese" evidence="2">
    <location>
        <begin position="89"/>
        <end position="190"/>
    </location>
</feature>
<dbReference type="PANTHER" id="PTHR44086">
    <property type="entry name" value="THIOSULFATE SULFURTRANSFERASE RDL2, MITOCHONDRIAL-RELATED"/>
    <property type="match status" value="1"/>
</dbReference>
<reference evidence="3" key="1">
    <citation type="submission" date="2019-04" db="EMBL/GenBank/DDBJ databases">
        <title>Sequencing of skin fungus with MAO and IRED activity.</title>
        <authorList>
            <person name="Marsaioli A.J."/>
            <person name="Bonatto J.M.C."/>
            <person name="Reis Junior O."/>
        </authorList>
    </citation>
    <scope>NUCLEOTIDE SEQUENCE</scope>
    <source>
        <strain evidence="3">30M1</strain>
    </source>
</reference>
<comment type="caution">
    <text evidence="3">The sequence shown here is derived from an EMBL/GenBank/DDBJ whole genome shotgun (WGS) entry which is preliminary data.</text>
</comment>
<evidence type="ECO:0000256" key="1">
    <source>
        <dbReference type="SAM" id="MobiDB-lite"/>
    </source>
</evidence>
<dbReference type="AlphaFoldDB" id="A0A9P4W9Y3"/>
<sequence>MASRTLSTAFRLSARAAARRTAAVQPPKEASIGLLRNLSTASRPLNFASQKPCLSIATPFSQRRCISERSDGQGRVYEFEDVLSAIENPSDSRLLVDVREPHEYAADSIPTAINIPVSSHPDALLLAPEEFADVFGFQKPPKGKELVVFCKAGVRSKTAASIARQAGYTNVGEYPGSWNDWVKKGGPGTHSPPPPGGRGEAKGKVGETAFGFKGKESGQEHIDEGVVDSPKGGLFGKQ</sequence>
<proteinExistence type="predicted"/>
<dbReference type="Proteomes" id="UP000801428">
    <property type="component" value="Unassembled WGS sequence"/>
</dbReference>
<evidence type="ECO:0000313" key="4">
    <source>
        <dbReference type="Proteomes" id="UP000801428"/>
    </source>
</evidence>
<dbReference type="InterPro" id="IPR036873">
    <property type="entry name" value="Rhodanese-like_dom_sf"/>
</dbReference>
<dbReference type="PROSITE" id="PS50206">
    <property type="entry name" value="RHODANESE_3"/>
    <property type="match status" value="1"/>
</dbReference>
<dbReference type="GO" id="GO:0004792">
    <property type="term" value="F:thiosulfate-cyanide sulfurtransferase activity"/>
    <property type="evidence" value="ECO:0007669"/>
    <property type="project" value="TreeGrafter"/>
</dbReference>
<dbReference type="OrthoDB" id="566238at2759"/>
<evidence type="ECO:0000259" key="2">
    <source>
        <dbReference type="PROSITE" id="PS50206"/>
    </source>
</evidence>
<accession>A0A9P4W9Y3</accession>
<gene>
    <name evidence="3" type="ORF">E8E13_003464</name>
</gene>
<dbReference type="SUPFAM" id="SSF52821">
    <property type="entry name" value="Rhodanese/Cell cycle control phosphatase"/>
    <property type="match status" value="1"/>
</dbReference>
<dbReference type="CDD" id="cd01519">
    <property type="entry name" value="RHOD_HSP67B2"/>
    <property type="match status" value="1"/>
</dbReference>
<dbReference type="Pfam" id="PF00581">
    <property type="entry name" value="Rhodanese"/>
    <property type="match status" value="1"/>
</dbReference>
<dbReference type="GO" id="GO:0005739">
    <property type="term" value="C:mitochondrion"/>
    <property type="evidence" value="ECO:0007669"/>
    <property type="project" value="TreeGrafter"/>
</dbReference>
<dbReference type="Gene3D" id="3.40.250.10">
    <property type="entry name" value="Rhodanese-like domain"/>
    <property type="match status" value="1"/>
</dbReference>
<dbReference type="PANTHER" id="PTHR44086:SF10">
    <property type="entry name" value="THIOSULFATE SULFURTRANSFERASE_RHODANESE-LIKE DOMAIN-CONTAINING PROTEIN 3"/>
    <property type="match status" value="1"/>
</dbReference>
<name>A0A9P4W9Y3_CURKU</name>
<evidence type="ECO:0000313" key="3">
    <source>
        <dbReference type="EMBL" id="KAF2998853.1"/>
    </source>
</evidence>